<accession>A0A3T0KQL9</accession>
<organism evidence="1 2">
    <name type="scientific">Peribacillus asahii</name>
    <dbReference type="NCBI Taxonomy" id="228899"/>
    <lineage>
        <taxon>Bacteria</taxon>
        <taxon>Bacillati</taxon>
        <taxon>Bacillota</taxon>
        <taxon>Bacilli</taxon>
        <taxon>Bacillales</taxon>
        <taxon>Bacillaceae</taxon>
        <taxon>Peribacillus</taxon>
    </lineage>
</organism>
<reference evidence="1 2" key="1">
    <citation type="submission" date="2018-01" db="EMBL/GenBank/DDBJ databases">
        <title>Bacillus asahii Genome sequencing and assembly.</title>
        <authorList>
            <person name="Jiang H."/>
            <person name="Feng Y."/>
            <person name="Zhao F."/>
            <person name="Lin X."/>
        </authorList>
    </citation>
    <scope>NUCLEOTIDE SEQUENCE [LARGE SCALE GENOMIC DNA]</scope>
    <source>
        <strain evidence="1 2">OM18</strain>
    </source>
</reference>
<evidence type="ECO:0000313" key="1">
    <source>
        <dbReference type="EMBL" id="AZV42555.1"/>
    </source>
</evidence>
<dbReference type="KEGG" id="pasa:BAOM_1946"/>
<name>A0A3T0KQL9_9BACI</name>
<proteinExistence type="predicted"/>
<dbReference type="AlphaFoldDB" id="A0A3T0KQL9"/>
<protein>
    <submittedName>
        <fullName evidence="1">Uncharacterized protein</fullName>
    </submittedName>
</protein>
<dbReference type="Proteomes" id="UP000283095">
    <property type="component" value="Chromosome"/>
</dbReference>
<gene>
    <name evidence="1" type="ORF">BAOM_1946</name>
</gene>
<evidence type="ECO:0000313" key="2">
    <source>
        <dbReference type="Proteomes" id="UP000283095"/>
    </source>
</evidence>
<dbReference type="EMBL" id="CP026095">
    <property type="protein sequence ID" value="AZV42555.1"/>
    <property type="molecule type" value="Genomic_DNA"/>
</dbReference>
<sequence length="43" mass="5149">MRLIVTKITYRGHNFNQNNLFHKRAKTYKNGLTDSDEGEEMYN</sequence>